<dbReference type="PROSITE" id="PS50015">
    <property type="entry name" value="SAP_B"/>
    <property type="match status" value="3"/>
</dbReference>
<dbReference type="Proteomes" id="UP000747399">
    <property type="component" value="Unassembled WGS sequence"/>
</dbReference>
<gene>
    <name evidence="6" type="ORF">Vafri_3473</name>
</gene>
<evidence type="ECO:0000256" key="1">
    <source>
        <dbReference type="ARBA" id="ARBA00023157"/>
    </source>
</evidence>
<evidence type="ECO:0000256" key="4">
    <source>
        <dbReference type="SAM" id="SignalP"/>
    </source>
</evidence>
<evidence type="ECO:0000259" key="5">
    <source>
        <dbReference type="PROSITE" id="PS50015"/>
    </source>
</evidence>
<feature type="domain" description="Saposin B-type" evidence="5">
    <location>
        <begin position="124"/>
        <end position="204"/>
    </location>
</feature>
<proteinExistence type="predicted"/>
<feature type="domain" description="Saposin B-type" evidence="5">
    <location>
        <begin position="304"/>
        <end position="384"/>
    </location>
</feature>
<keyword evidence="1" id="KW-1015">Disulfide bond</keyword>
<comment type="caution">
    <text evidence="6">The sequence shown here is derived from an EMBL/GenBank/DDBJ whole genome shotgun (WGS) entry which is preliminary data.</text>
</comment>
<protein>
    <recommendedName>
        <fullName evidence="5">Saposin B-type domain-containing protein</fullName>
    </recommendedName>
</protein>
<keyword evidence="2" id="KW-0325">Glycoprotein</keyword>
<dbReference type="AlphaFoldDB" id="A0A8J4ARL2"/>
<dbReference type="InterPro" id="IPR007856">
    <property type="entry name" value="SapB_1"/>
</dbReference>
<dbReference type="InterPro" id="IPR008138">
    <property type="entry name" value="SapB_2"/>
</dbReference>
<dbReference type="Pfam" id="PF05184">
    <property type="entry name" value="SapB_1"/>
    <property type="match status" value="2"/>
</dbReference>
<dbReference type="SMART" id="SM00741">
    <property type="entry name" value="SapB"/>
    <property type="match status" value="3"/>
</dbReference>
<feature type="chain" id="PRO_5035287255" description="Saposin B-type domain-containing protein" evidence="4">
    <location>
        <begin position="22"/>
        <end position="435"/>
    </location>
</feature>
<feature type="domain" description="Saposin B-type" evidence="5">
    <location>
        <begin position="29"/>
        <end position="109"/>
    </location>
</feature>
<organism evidence="6 7">
    <name type="scientific">Volvox africanus</name>
    <dbReference type="NCBI Taxonomy" id="51714"/>
    <lineage>
        <taxon>Eukaryota</taxon>
        <taxon>Viridiplantae</taxon>
        <taxon>Chlorophyta</taxon>
        <taxon>core chlorophytes</taxon>
        <taxon>Chlorophyceae</taxon>
        <taxon>CS clade</taxon>
        <taxon>Chlamydomonadales</taxon>
        <taxon>Volvocaceae</taxon>
        <taxon>Volvox</taxon>
    </lineage>
</organism>
<feature type="signal peptide" evidence="4">
    <location>
        <begin position="1"/>
        <end position="21"/>
    </location>
</feature>
<evidence type="ECO:0000313" key="7">
    <source>
        <dbReference type="Proteomes" id="UP000747399"/>
    </source>
</evidence>
<dbReference type="Pfam" id="PF03489">
    <property type="entry name" value="SapB_2"/>
    <property type="match status" value="2"/>
</dbReference>
<dbReference type="SUPFAM" id="SSF47862">
    <property type="entry name" value="Saposin"/>
    <property type="match status" value="3"/>
</dbReference>
<dbReference type="InterPro" id="IPR011001">
    <property type="entry name" value="Saposin-like"/>
</dbReference>
<keyword evidence="7" id="KW-1185">Reference proteome</keyword>
<evidence type="ECO:0000256" key="3">
    <source>
        <dbReference type="SAM" id="MobiDB-lite"/>
    </source>
</evidence>
<dbReference type="PANTHER" id="PTHR11480:SF3">
    <property type="entry name" value="BCDNA.GH08312"/>
    <property type="match status" value="1"/>
</dbReference>
<dbReference type="InterPro" id="IPR008139">
    <property type="entry name" value="SaposinB_dom"/>
</dbReference>
<feature type="region of interest" description="Disordered" evidence="3">
    <location>
        <begin position="260"/>
        <end position="292"/>
    </location>
</feature>
<evidence type="ECO:0000313" key="6">
    <source>
        <dbReference type="EMBL" id="GIL46493.1"/>
    </source>
</evidence>
<sequence>MRRLLGVVAAVALALLGLAGARGPPVEGPADACQACLLSVRIIEDFLCDPAATDFLVDFVEKQICPHMGDKAQCHNLAEGLLPTVIQWIRASTTPASLCSSAGVCGAALLQVPSLNKPALRVRDTTECAMCKFVVRTVQTQLKNSQVVEEVKTIALQICSDLPGELAEGCTDFVNNYAPMITELVEEMDPETVCGLIGSCVEAFKAVPPPPLPAVLMQALAGSQLLRQPPPPPVFSAILGLPPPVFGPQGGPGMMGLMAHGGPGMGTRPEEQGSADTTDPEENQHSSKPWWPPMMLHNGPDQFANDACDYCKMAVAEAHALVSNPQVQAEVRNYTKAVCDSFQAFAETCKAYVDMYSPLVFTVLEQYLVPETVCAGTGLCPPPPSHPRSWKCWLLDGWLGDMLRKLGLGGFLRHEHGYGQEAVHVMEFEPRMPVQ</sequence>
<evidence type="ECO:0000256" key="2">
    <source>
        <dbReference type="ARBA" id="ARBA00023180"/>
    </source>
</evidence>
<reference evidence="6" key="1">
    <citation type="journal article" date="2021" name="Proc. Natl. Acad. Sci. U.S.A.">
        <title>Three genomes in the algal genus Volvox reveal the fate of a haploid sex-determining region after a transition to homothallism.</title>
        <authorList>
            <person name="Yamamoto K."/>
            <person name="Hamaji T."/>
            <person name="Kawai-Toyooka H."/>
            <person name="Matsuzaki R."/>
            <person name="Takahashi F."/>
            <person name="Nishimura Y."/>
            <person name="Kawachi M."/>
            <person name="Noguchi H."/>
            <person name="Minakuchi Y."/>
            <person name="Umen J.G."/>
            <person name="Toyoda A."/>
            <person name="Nozaki H."/>
        </authorList>
    </citation>
    <scope>NUCLEOTIDE SEQUENCE</scope>
    <source>
        <strain evidence="6">NIES-3780</strain>
    </source>
</reference>
<dbReference type="InterPro" id="IPR051428">
    <property type="entry name" value="Sphingo_Act-Surfact_Prot"/>
</dbReference>
<dbReference type="Gene3D" id="1.10.225.10">
    <property type="entry name" value="Saposin-like"/>
    <property type="match status" value="3"/>
</dbReference>
<name>A0A8J4ARL2_9CHLO</name>
<dbReference type="GO" id="GO:0006629">
    <property type="term" value="P:lipid metabolic process"/>
    <property type="evidence" value="ECO:0007669"/>
    <property type="project" value="InterPro"/>
</dbReference>
<keyword evidence="4" id="KW-0732">Signal</keyword>
<dbReference type="EMBL" id="BNCO01000003">
    <property type="protein sequence ID" value="GIL46493.1"/>
    <property type="molecule type" value="Genomic_DNA"/>
</dbReference>
<accession>A0A8J4ARL2</accession>
<dbReference type="PANTHER" id="PTHR11480">
    <property type="entry name" value="SAPOSIN-RELATED"/>
    <property type="match status" value="1"/>
</dbReference>